<evidence type="ECO:0000256" key="10">
    <source>
        <dbReference type="RuleBase" id="RU361166"/>
    </source>
</evidence>
<dbReference type="Gramene" id="TraesCLE_scaffold_010307_01G000200.1">
    <property type="protein sequence ID" value="TraesCLE_scaffold_010307_01G000200.1"/>
    <property type="gene ID" value="TraesCLE_scaffold_010307_01G000200"/>
</dbReference>
<dbReference type="GeneID" id="123165275"/>
<dbReference type="Gramene" id="TraesJAG7D03G04385640.1">
    <property type="protein sequence ID" value="TraesJAG7D03G04385640.1"/>
    <property type="gene ID" value="TraesJAG7D03G04385640"/>
</dbReference>
<dbReference type="FunFam" id="1.50.10.10:FF:000020">
    <property type="entry name" value="Endoglucanase"/>
    <property type="match status" value="1"/>
</dbReference>
<dbReference type="Gramene" id="TraesCS7D03G0748400.1">
    <property type="protein sequence ID" value="TraesCS7D03G0748400.1.CDS"/>
    <property type="gene ID" value="TraesCS7D03G0748400"/>
</dbReference>
<reference evidence="12" key="2">
    <citation type="submission" date="2018-10" db="UniProtKB">
        <authorList>
            <consortium name="EnsemblPlants"/>
        </authorList>
    </citation>
    <scope>IDENTIFICATION</scope>
</reference>
<dbReference type="Pfam" id="PF00759">
    <property type="entry name" value="Glyco_hydro_9"/>
    <property type="match status" value="1"/>
</dbReference>
<dbReference type="SUPFAM" id="SSF48208">
    <property type="entry name" value="Six-hairpin glycosidases"/>
    <property type="match status" value="1"/>
</dbReference>
<reference evidence="12" key="1">
    <citation type="submission" date="2018-08" db="EMBL/GenBank/DDBJ databases">
        <authorList>
            <person name="Rossello M."/>
        </authorList>
    </citation>
    <scope>NUCLEOTIDE SEQUENCE [LARGE SCALE GENOMIC DNA]</scope>
    <source>
        <strain evidence="12">cv. Chinese Spring</strain>
    </source>
</reference>
<evidence type="ECO:0000259" key="11">
    <source>
        <dbReference type="Pfam" id="PF00759"/>
    </source>
</evidence>
<dbReference type="RefSeq" id="XP_044438840.1">
    <property type="nucleotide sequence ID" value="XM_044582905.1"/>
</dbReference>
<dbReference type="OMA" id="CDQGFAY"/>
<dbReference type="STRING" id="4565.A0A3B6TL33"/>
<dbReference type="Proteomes" id="UP000019116">
    <property type="component" value="Chromosome 7D"/>
</dbReference>
<dbReference type="Gramene" id="TraesKAR7D01G0290270.1">
    <property type="protein sequence ID" value="cds.TraesKAR7D01G0290270.1"/>
    <property type="gene ID" value="TraesKAR7D01G0290270"/>
</dbReference>
<evidence type="ECO:0000256" key="7">
    <source>
        <dbReference type="ARBA" id="ARBA00023326"/>
    </source>
</evidence>
<feature type="active site" evidence="9">
    <location>
        <position position="463"/>
    </location>
</feature>
<dbReference type="Gramene" id="TraesLDM7D03G04408830.1">
    <property type="protein sequence ID" value="TraesLDM7D03G04408830.1"/>
    <property type="gene ID" value="TraesLDM7D03G04408830"/>
</dbReference>
<dbReference type="InterPro" id="IPR001701">
    <property type="entry name" value="Glyco_hydro_9"/>
</dbReference>
<dbReference type="Gramene" id="TraesLAC7D03G04349370.1">
    <property type="protein sequence ID" value="TraesLAC7D03G04349370.1"/>
    <property type="gene ID" value="TraesLAC7D03G04349370"/>
</dbReference>
<dbReference type="AlphaFoldDB" id="A0A3B6TL33"/>
<evidence type="ECO:0000256" key="9">
    <source>
        <dbReference type="PROSITE-ProRule" id="PRU10060"/>
    </source>
</evidence>
<dbReference type="KEGG" id="taes:123165275"/>
<feature type="active site" evidence="9">
    <location>
        <position position="472"/>
    </location>
</feature>
<dbReference type="InterPro" id="IPR018221">
    <property type="entry name" value="Glyco_hydro_9_His_AS"/>
</dbReference>
<dbReference type="PANTHER" id="PTHR22298">
    <property type="entry name" value="ENDO-1,4-BETA-GLUCANASE"/>
    <property type="match status" value="1"/>
</dbReference>
<name>A0A3B6TL33_WHEAT</name>
<keyword evidence="3 8" id="KW-0378">Hydrolase</keyword>
<evidence type="ECO:0000256" key="2">
    <source>
        <dbReference type="ARBA" id="ARBA00007072"/>
    </source>
</evidence>
<evidence type="ECO:0000256" key="8">
    <source>
        <dbReference type="PROSITE-ProRule" id="PRU10059"/>
    </source>
</evidence>
<dbReference type="EC" id="3.2.1.4" evidence="10"/>
<dbReference type="Gramene" id="TraesCS7D02G314400.1">
    <property type="protein sequence ID" value="TraesCS7D02G314400.1"/>
    <property type="gene ID" value="TraesCS7D02G314400"/>
</dbReference>
<keyword evidence="6 8" id="KW-0326">Glycosidase</keyword>
<evidence type="ECO:0000313" key="13">
    <source>
        <dbReference type="Proteomes" id="UP000019116"/>
    </source>
</evidence>
<dbReference type="Gramene" id="TraesRN7D0100770500.1">
    <property type="protein sequence ID" value="TraesRN7D0100770500.1"/>
    <property type="gene ID" value="TraesRN7D0100770500"/>
</dbReference>
<keyword evidence="13" id="KW-1185">Reference proteome</keyword>
<dbReference type="Gene3D" id="1.50.10.10">
    <property type="match status" value="1"/>
</dbReference>
<feature type="active site" evidence="8">
    <location>
        <position position="412"/>
    </location>
</feature>
<dbReference type="Gramene" id="TraesJUL7D03G04446520.1">
    <property type="protein sequence ID" value="TraesJUL7D03G04446520.1"/>
    <property type="gene ID" value="TraesJUL7D03G04446520"/>
</dbReference>
<evidence type="ECO:0000256" key="5">
    <source>
        <dbReference type="ARBA" id="ARBA00023277"/>
    </source>
</evidence>
<comment type="similarity">
    <text evidence="2 8 10">Belongs to the glycosyl hydrolase 9 (cellulase E) family.</text>
</comment>
<dbReference type="GO" id="GO:0030245">
    <property type="term" value="P:cellulose catabolic process"/>
    <property type="evidence" value="ECO:0007669"/>
    <property type="project" value="UniProtKB-KW"/>
</dbReference>
<evidence type="ECO:0000256" key="6">
    <source>
        <dbReference type="ARBA" id="ARBA00023295"/>
    </source>
</evidence>
<dbReference type="EnsemblPlants" id="TraesCS7D02G314400.1">
    <property type="protein sequence ID" value="TraesCS7D02G314400.1"/>
    <property type="gene ID" value="TraesCS7D02G314400"/>
</dbReference>
<evidence type="ECO:0000256" key="1">
    <source>
        <dbReference type="ARBA" id="ARBA00000966"/>
    </source>
</evidence>
<dbReference type="Gramene" id="TraesMAC7D03G04394390.1">
    <property type="protein sequence ID" value="TraesMAC7D03G04394390.1"/>
    <property type="gene ID" value="TraesMAC7D03G04394390"/>
</dbReference>
<evidence type="ECO:0000256" key="4">
    <source>
        <dbReference type="ARBA" id="ARBA00023001"/>
    </source>
</evidence>
<protein>
    <recommendedName>
        <fullName evidence="10">Endoglucanase</fullName>
        <ecNumber evidence="10">3.2.1.4</ecNumber>
    </recommendedName>
</protein>
<comment type="catalytic activity">
    <reaction evidence="1 10">
        <text>Endohydrolysis of (1-&gt;4)-beta-D-glucosidic linkages in cellulose, lichenin and cereal beta-D-glucans.</text>
        <dbReference type="EC" id="3.2.1.4"/>
    </reaction>
</comment>
<feature type="signal peptide" evidence="10">
    <location>
        <begin position="1"/>
        <end position="27"/>
    </location>
</feature>
<dbReference type="Gramene" id="TraesNOR7D03G04451430.1">
    <property type="protein sequence ID" value="TraesNOR7D03G04451430.1"/>
    <property type="gene ID" value="TraesNOR7D03G04451430"/>
</dbReference>
<dbReference type="InterPro" id="IPR033126">
    <property type="entry name" value="Glyco_hydro_9_Asp/Glu_AS"/>
</dbReference>
<dbReference type="Gramene" id="TraesROB_scaffold_025642_01G000200.1">
    <property type="protein sequence ID" value="TraesROB_scaffold_025642_01G000200.1"/>
    <property type="gene ID" value="TraesROB_scaffold_025642_01G000200"/>
</dbReference>
<dbReference type="InterPro" id="IPR012341">
    <property type="entry name" value="6hp_glycosidase-like_sf"/>
</dbReference>
<dbReference type="Gramene" id="TraesSYM7D03G04456110.1">
    <property type="protein sequence ID" value="TraesSYM7D03G04456110.1"/>
    <property type="gene ID" value="TraesSYM7D03G04456110"/>
</dbReference>
<evidence type="ECO:0000256" key="3">
    <source>
        <dbReference type="ARBA" id="ARBA00022801"/>
    </source>
</evidence>
<dbReference type="InterPro" id="IPR008928">
    <property type="entry name" value="6-hairpin_glycosidase_sf"/>
</dbReference>
<organism evidence="12">
    <name type="scientific">Triticum aestivum</name>
    <name type="common">Wheat</name>
    <dbReference type="NCBI Taxonomy" id="4565"/>
    <lineage>
        <taxon>Eukaryota</taxon>
        <taxon>Viridiplantae</taxon>
        <taxon>Streptophyta</taxon>
        <taxon>Embryophyta</taxon>
        <taxon>Tracheophyta</taxon>
        <taxon>Spermatophyta</taxon>
        <taxon>Magnoliopsida</taxon>
        <taxon>Liliopsida</taxon>
        <taxon>Poales</taxon>
        <taxon>Poaceae</taxon>
        <taxon>BOP clade</taxon>
        <taxon>Pooideae</taxon>
        <taxon>Triticodae</taxon>
        <taxon>Triticeae</taxon>
        <taxon>Triticinae</taxon>
        <taxon>Triticum</taxon>
    </lineage>
</organism>
<keyword evidence="7 8" id="KW-0624">Polysaccharide degradation</keyword>
<evidence type="ECO:0000313" key="12">
    <source>
        <dbReference type="EnsemblPlants" id="TraesCS7D02G314400.1"/>
    </source>
</evidence>
<dbReference type="Gramene" id="TraesWEE_scaffold_028683_01G000200.1">
    <property type="protein sequence ID" value="TraesWEE_scaffold_028683_01G000200.1"/>
    <property type="gene ID" value="TraesWEE_scaffold_028683_01G000200"/>
</dbReference>
<sequence>MGPSRGSLVATVAVLHLLLLAPSMAAAFNYADALAKSIIFFEGQRSGKLPPGNRMPWRADSGLADGAQYNVDLVGGYYDAGDNLKFGLPMAFSTTMLAWSVADFGKFMGAELPNARAAVRWGADYLLKAATATPGALYVQVGEPGRDHACWERPEDMDTPRSVYRVDANKPGSDVAGETAAALAASSIAFRRSDPAYASRLLHAAMEVFDFADRHRGSYSDSLSSEVCPFYCSYSGYHDELLWAASWLHRASNNASYMTYVEAYGMQLGAGDDDYSFSWDDKRVGTKVLLSRGFLRRKLQGLQLYKAHSDSYICSLVPGTSSFQAGQYTPGGLIYKEGESNMQYVTTATFLLLAYSKYLKSSGATVSCGGGVVSPADLVALAKRQVDYILGKNPAGRSYMVGFGARYPERAHHRGASMPSVRAHPGRIGCDAGFQYLHAGGANPNVLVGAVLGGPDSRDGFDDDRGNYAQSEPATYINAPLVGALAFFAGTTRK</sequence>
<dbReference type="Gramene" id="TraesCAD_scaffold_037043_01G000200.1">
    <property type="protein sequence ID" value="TraesCAD_scaffold_037043_01G000200.1"/>
    <property type="gene ID" value="TraesCAD_scaffold_037043_01G000200"/>
</dbReference>
<dbReference type="Gramene" id="TraesARI7D03G04478820.1">
    <property type="protein sequence ID" value="TraesARI7D03G04478820.1"/>
    <property type="gene ID" value="TraesARI7D03G04478820"/>
</dbReference>
<feature type="domain" description="Glycoside hydrolase family 9" evidence="11">
    <location>
        <begin position="30"/>
        <end position="485"/>
    </location>
</feature>
<keyword evidence="4 10" id="KW-0136">Cellulose degradation</keyword>
<dbReference type="GO" id="GO:0008810">
    <property type="term" value="F:cellulase activity"/>
    <property type="evidence" value="ECO:0007669"/>
    <property type="project" value="UniProtKB-EC"/>
</dbReference>
<gene>
    <name evidence="12" type="primary">LOC123165275</name>
</gene>
<dbReference type="Gramene" id="TraesSTA7D03G04396410.1">
    <property type="protein sequence ID" value="TraesSTA7D03G04396410.1"/>
    <property type="gene ID" value="TraesSTA7D03G04396410"/>
</dbReference>
<dbReference type="OrthoDB" id="10257085at2759"/>
<proteinExistence type="inferred from homology"/>
<dbReference type="SMR" id="A0A3B6TL33"/>
<dbReference type="PROSITE" id="PS00698">
    <property type="entry name" value="GH9_3"/>
    <property type="match status" value="1"/>
</dbReference>
<dbReference type="Gramene" id="TraesPARA_EIv1.0_2583330.1">
    <property type="protein sequence ID" value="TraesPARA_EIv1.0_2583330.1.CDS"/>
    <property type="gene ID" value="TraesPARA_EIv1.0_2583330"/>
</dbReference>
<keyword evidence="5 8" id="KW-0119">Carbohydrate metabolism</keyword>
<keyword evidence="10" id="KW-0732">Signal</keyword>
<feature type="chain" id="PRO_5043076792" description="Endoglucanase" evidence="10">
    <location>
        <begin position="28"/>
        <end position="494"/>
    </location>
</feature>
<accession>A0A3B6TL33</accession>
<dbReference type="PROSITE" id="PS00592">
    <property type="entry name" value="GH9_2"/>
    <property type="match status" value="1"/>
</dbReference>